<comment type="similarity">
    <text evidence="2 13">Belongs to the cation transport ATPase (P-type) (TC 3.A.3) family. Type V subfamily.</text>
</comment>
<dbReference type="GO" id="GO:0140358">
    <property type="term" value="F:P-type transmembrane transporter activity"/>
    <property type="evidence" value="ECO:0007669"/>
    <property type="project" value="InterPro"/>
</dbReference>
<comment type="caution">
    <text evidence="13">Lacks conserved residue(s) required for the propagation of feature annotation.</text>
</comment>
<dbReference type="InterPro" id="IPR059000">
    <property type="entry name" value="ATPase_P-type_domA"/>
</dbReference>
<dbReference type="InterPro" id="IPR023299">
    <property type="entry name" value="ATPase_P-typ_cyto_dom_N"/>
</dbReference>
<feature type="transmembrane region" description="Helical" evidence="13">
    <location>
        <begin position="444"/>
        <end position="465"/>
    </location>
</feature>
<evidence type="ECO:0000259" key="15">
    <source>
        <dbReference type="Pfam" id="PF00122"/>
    </source>
</evidence>
<feature type="transmembrane region" description="Helical" evidence="13">
    <location>
        <begin position="967"/>
        <end position="985"/>
    </location>
</feature>
<evidence type="ECO:0000256" key="14">
    <source>
        <dbReference type="SAM" id="MobiDB-lite"/>
    </source>
</evidence>
<keyword evidence="6 13" id="KW-0547">Nucleotide-binding</keyword>
<dbReference type="InterPro" id="IPR036412">
    <property type="entry name" value="HAD-like_sf"/>
</dbReference>
<evidence type="ECO:0000256" key="7">
    <source>
        <dbReference type="ARBA" id="ARBA00022840"/>
    </source>
</evidence>
<dbReference type="SFLD" id="SFLDF00027">
    <property type="entry name" value="p-type_atpase"/>
    <property type="match status" value="1"/>
</dbReference>
<dbReference type="Gene3D" id="3.40.1110.10">
    <property type="entry name" value="Calcium-transporting ATPase, cytoplasmic domain N"/>
    <property type="match status" value="1"/>
</dbReference>
<dbReference type="SUPFAM" id="SSF56784">
    <property type="entry name" value="HAD-like"/>
    <property type="match status" value="1"/>
</dbReference>
<dbReference type="InterPro" id="IPR001757">
    <property type="entry name" value="P_typ_ATPase"/>
</dbReference>
<feature type="transmembrane region" description="Helical" evidence="13">
    <location>
        <begin position="106"/>
        <end position="127"/>
    </location>
</feature>
<feature type="compositionally biased region" description="Polar residues" evidence="14">
    <location>
        <begin position="23"/>
        <end position="38"/>
    </location>
</feature>
<keyword evidence="10 13" id="KW-1133">Transmembrane helix</keyword>
<dbReference type="SUPFAM" id="SSF81653">
    <property type="entry name" value="Calcium ATPase, transduction domain A"/>
    <property type="match status" value="1"/>
</dbReference>
<dbReference type="GO" id="GO:0005524">
    <property type="term" value="F:ATP binding"/>
    <property type="evidence" value="ECO:0007669"/>
    <property type="project" value="UniProtKB-UniRule"/>
</dbReference>
<evidence type="ECO:0000256" key="1">
    <source>
        <dbReference type="ARBA" id="ARBA00004141"/>
    </source>
</evidence>
<dbReference type="InterPro" id="IPR008250">
    <property type="entry name" value="ATPase_P-typ_transduc_dom_A_sf"/>
</dbReference>
<dbReference type="SUPFAM" id="SSF81660">
    <property type="entry name" value="Metal cation-transporting ATPase, ATP-binding domain N"/>
    <property type="match status" value="1"/>
</dbReference>
<dbReference type="SUPFAM" id="SSF81665">
    <property type="entry name" value="Calcium ATPase, transmembrane domain M"/>
    <property type="match status" value="1"/>
</dbReference>
<evidence type="ECO:0000256" key="9">
    <source>
        <dbReference type="ARBA" id="ARBA00022967"/>
    </source>
</evidence>
<keyword evidence="9 13" id="KW-1278">Translocase</keyword>
<dbReference type="InterPro" id="IPR044492">
    <property type="entry name" value="P_typ_ATPase_HD_dom"/>
</dbReference>
<keyword evidence="7 13" id="KW-0067">ATP-binding</keyword>
<dbReference type="InterPro" id="IPR018303">
    <property type="entry name" value="ATPase_P-typ_P_site"/>
</dbReference>
<dbReference type="PROSITE" id="PS00154">
    <property type="entry name" value="ATPASE_E1_E2"/>
    <property type="match status" value="1"/>
</dbReference>
<dbReference type="FunFam" id="1.20.1110.10:FF:000023">
    <property type="entry name" value="Cation-transporting ATPase"/>
    <property type="match status" value="1"/>
</dbReference>
<dbReference type="Gene3D" id="1.20.1110.10">
    <property type="entry name" value="Calcium-transporting ATPase, transmembrane domain"/>
    <property type="match status" value="1"/>
</dbReference>
<dbReference type="NCBIfam" id="TIGR01657">
    <property type="entry name" value="P-ATPase-V"/>
    <property type="match status" value="1"/>
</dbReference>
<feature type="transmembrane region" description="Helical" evidence="13">
    <location>
        <begin position="1006"/>
        <end position="1033"/>
    </location>
</feature>
<dbReference type="Pfam" id="PF12409">
    <property type="entry name" value="P5-ATPase"/>
    <property type="match status" value="1"/>
</dbReference>
<feature type="domain" description="P5B-type ATPase N-terminal" evidence="17">
    <location>
        <begin position="96"/>
        <end position="162"/>
    </location>
</feature>
<dbReference type="RefSeq" id="XP_025417755.1">
    <property type="nucleotide sequence ID" value="XM_025561970.1"/>
</dbReference>
<dbReference type="PANTHER" id="PTHR45630:SF8">
    <property type="entry name" value="CATION-TRANSPORTING ATPASE"/>
    <property type="match status" value="1"/>
</dbReference>
<dbReference type="Gene3D" id="3.40.50.1000">
    <property type="entry name" value="HAD superfamily/HAD-like"/>
    <property type="match status" value="2"/>
</dbReference>
<evidence type="ECO:0000256" key="5">
    <source>
        <dbReference type="ARBA" id="ARBA00022723"/>
    </source>
</evidence>
<evidence type="ECO:0000313" key="18">
    <source>
        <dbReference type="Proteomes" id="UP000694846"/>
    </source>
</evidence>
<dbReference type="PANTHER" id="PTHR45630">
    <property type="entry name" value="CATION-TRANSPORTING ATPASE-RELATED"/>
    <property type="match status" value="1"/>
</dbReference>
<feature type="domain" description="P-type ATPase A" evidence="15">
    <location>
        <begin position="311"/>
        <end position="427"/>
    </location>
</feature>
<keyword evidence="4 13" id="KW-0812">Transmembrane</keyword>
<gene>
    <name evidence="19" type="primary">LOC112688662</name>
</gene>
<organism evidence="18 19">
    <name type="scientific">Sipha flava</name>
    <name type="common">yellow sugarcane aphid</name>
    <dbReference type="NCBI Taxonomy" id="143950"/>
    <lineage>
        <taxon>Eukaryota</taxon>
        <taxon>Metazoa</taxon>
        <taxon>Ecdysozoa</taxon>
        <taxon>Arthropoda</taxon>
        <taxon>Hexapoda</taxon>
        <taxon>Insecta</taxon>
        <taxon>Pterygota</taxon>
        <taxon>Neoptera</taxon>
        <taxon>Paraneoptera</taxon>
        <taxon>Hemiptera</taxon>
        <taxon>Sternorrhyncha</taxon>
        <taxon>Aphidomorpha</taxon>
        <taxon>Aphidoidea</taxon>
        <taxon>Aphididae</taxon>
        <taxon>Sipha</taxon>
    </lineage>
</organism>
<evidence type="ECO:0000256" key="3">
    <source>
        <dbReference type="ARBA" id="ARBA00022553"/>
    </source>
</evidence>
<feature type="region of interest" description="Disordered" evidence="14">
    <location>
        <begin position="23"/>
        <end position="51"/>
    </location>
</feature>
<dbReference type="Proteomes" id="UP000694846">
    <property type="component" value="Unplaced"/>
</dbReference>
<dbReference type="PROSITE" id="PS01229">
    <property type="entry name" value="COF_2"/>
    <property type="match status" value="1"/>
</dbReference>
<dbReference type="Pfam" id="PF00122">
    <property type="entry name" value="E1-E2_ATPase"/>
    <property type="match status" value="1"/>
</dbReference>
<evidence type="ECO:0000256" key="2">
    <source>
        <dbReference type="ARBA" id="ARBA00006000"/>
    </source>
</evidence>
<dbReference type="GO" id="GO:0016020">
    <property type="term" value="C:membrane"/>
    <property type="evidence" value="ECO:0007669"/>
    <property type="project" value="UniProtKB-SubCell"/>
</dbReference>
<feature type="domain" description="Cation-transporting P-type ATPase N-terminal" evidence="16">
    <location>
        <begin position="214"/>
        <end position="264"/>
    </location>
</feature>
<dbReference type="EC" id="7.2.2.-" evidence="13"/>
<feature type="transmembrane region" description="Helical" evidence="13">
    <location>
        <begin position="1127"/>
        <end position="1146"/>
    </location>
</feature>
<dbReference type="AlphaFoldDB" id="A0A8B8G4Z3"/>
<protein>
    <recommendedName>
        <fullName evidence="13">Cation-transporting ATPase</fullName>
        <ecNumber evidence="13">7.2.2.-</ecNumber>
    </recommendedName>
</protein>
<keyword evidence="3" id="KW-0597">Phosphoprotein</keyword>
<dbReference type="GO" id="GO:0006874">
    <property type="term" value="P:intracellular calcium ion homeostasis"/>
    <property type="evidence" value="ECO:0007669"/>
    <property type="project" value="TreeGrafter"/>
</dbReference>
<accession>A0A8B8G4Z3</accession>
<reference evidence="19" key="1">
    <citation type="submission" date="2025-08" db="UniProtKB">
        <authorList>
            <consortium name="RefSeq"/>
        </authorList>
    </citation>
    <scope>IDENTIFICATION</scope>
    <source>
        <tissue evidence="19">Whole body</tissue>
    </source>
</reference>
<evidence type="ECO:0000256" key="4">
    <source>
        <dbReference type="ARBA" id="ARBA00022692"/>
    </source>
</evidence>
<dbReference type="InterPro" id="IPR006544">
    <property type="entry name" value="P-type_TPase_V"/>
</dbReference>
<evidence type="ECO:0000256" key="11">
    <source>
        <dbReference type="ARBA" id="ARBA00023136"/>
    </source>
</evidence>
<proteinExistence type="inferred from homology"/>
<dbReference type="GO" id="GO:0016887">
    <property type="term" value="F:ATP hydrolysis activity"/>
    <property type="evidence" value="ECO:0007669"/>
    <property type="project" value="InterPro"/>
</dbReference>
<evidence type="ECO:0000256" key="10">
    <source>
        <dbReference type="ARBA" id="ARBA00022989"/>
    </source>
</evidence>
<keyword evidence="5 13" id="KW-0479">Metal-binding</keyword>
<feature type="transmembrane region" description="Helical" evidence="13">
    <location>
        <begin position="480"/>
        <end position="498"/>
    </location>
</feature>
<dbReference type="Gene3D" id="2.70.150.10">
    <property type="entry name" value="Calcium-transporting ATPase, cytoplasmic transduction domain A"/>
    <property type="match status" value="1"/>
</dbReference>
<dbReference type="GO" id="GO:0019829">
    <property type="term" value="F:ATPase-coupled monoatomic cation transmembrane transporter activity"/>
    <property type="evidence" value="ECO:0007669"/>
    <property type="project" value="UniProtKB-UniRule"/>
</dbReference>
<dbReference type="NCBIfam" id="TIGR01494">
    <property type="entry name" value="ATPase_P-type"/>
    <property type="match status" value="2"/>
</dbReference>
<dbReference type="Pfam" id="PF00690">
    <property type="entry name" value="Cation_ATPase_N"/>
    <property type="match status" value="1"/>
</dbReference>
<dbReference type="PRINTS" id="PR00119">
    <property type="entry name" value="CATATPASE"/>
</dbReference>
<comment type="subcellular location">
    <subcellularLocation>
        <location evidence="1 13">Membrane</location>
        <topology evidence="1 13">Multi-pass membrane protein</topology>
    </subcellularLocation>
</comment>
<dbReference type="GO" id="GO:0015203">
    <property type="term" value="F:polyamine transmembrane transporter activity"/>
    <property type="evidence" value="ECO:0007669"/>
    <property type="project" value="TreeGrafter"/>
</dbReference>
<dbReference type="InterPro" id="IPR023298">
    <property type="entry name" value="ATPase_P-typ_TM_dom_sf"/>
</dbReference>
<dbReference type="GeneID" id="112688662"/>
<feature type="transmembrane region" description="Helical" evidence="13">
    <location>
        <begin position="931"/>
        <end position="955"/>
    </location>
</feature>
<dbReference type="Pfam" id="PF13246">
    <property type="entry name" value="Cation_ATPase"/>
    <property type="match status" value="1"/>
</dbReference>
<evidence type="ECO:0000256" key="12">
    <source>
        <dbReference type="ARBA" id="ARBA00049360"/>
    </source>
</evidence>
<dbReference type="OrthoDB" id="48943at2759"/>
<name>A0A8B8G4Z3_9HEMI</name>
<dbReference type="InterPro" id="IPR023214">
    <property type="entry name" value="HAD_sf"/>
</dbReference>
<keyword evidence="8 13" id="KW-0460">Magnesium</keyword>
<evidence type="ECO:0000256" key="13">
    <source>
        <dbReference type="RuleBase" id="RU362082"/>
    </source>
</evidence>
<evidence type="ECO:0000256" key="8">
    <source>
        <dbReference type="ARBA" id="ARBA00022842"/>
    </source>
</evidence>
<evidence type="ECO:0000256" key="6">
    <source>
        <dbReference type="ARBA" id="ARBA00022741"/>
    </source>
</evidence>
<evidence type="ECO:0000259" key="17">
    <source>
        <dbReference type="Pfam" id="PF12409"/>
    </source>
</evidence>
<comment type="catalytic activity">
    <reaction evidence="12 13">
        <text>ATP + H2O = ADP + phosphate + H(+)</text>
        <dbReference type="Rhea" id="RHEA:13065"/>
        <dbReference type="ChEBI" id="CHEBI:15377"/>
        <dbReference type="ChEBI" id="CHEBI:15378"/>
        <dbReference type="ChEBI" id="CHEBI:30616"/>
        <dbReference type="ChEBI" id="CHEBI:43474"/>
        <dbReference type="ChEBI" id="CHEBI:456216"/>
    </reaction>
</comment>
<keyword evidence="18" id="KW-1185">Reference proteome</keyword>
<dbReference type="InterPro" id="IPR004014">
    <property type="entry name" value="ATPase_P-typ_cation-transptr_N"/>
</dbReference>
<dbReference type="GO" id="GO:0046872">
    <property type="term" value="F:metal ion binding"/>
    <property type="evidence" value="ECO:0007669"/>
    <property type="project" value="UniProtKB-UniRule"/>
</dbReference>
<feature type="transmembrane region" description="Helical" evidence="13">
    <location>
        <begin position="1082"/>
        <end position="1099"/>
    </location>
</feature>
<keyword evidence="11 13" id="KW-0472">Membrane</keyword>
<sequence>MTTTTTTCSNAVCQYRRTTVLISTGSAPPSPRTAQSDAPNRLTREQSPPVLRHQRRTSTMVLCFGFCSRRNYTSIDDSPTSQPITISDVDYIDIKSGYSYSRTKKIIFHIIAVCLLGVPYLAIHWSVKLKLRLLMTPSPLSTADDILVTDANNNDIMYDVKTSIIKDCNGEKKTIRYFKHQLLKYIWDEKENAFKFLQGLDNGTTTLSKLLEKCHGLTTEEYENQLELFGKNEIIVEVHSYWKLFFAEVLNPFYVFQIFSICLWCFDDYEYYGLCVLISSAFSIGTSLYQLKQQSRSLKDTVDTYNNDIYTVLRRNSENVKVKAQYLVPGDVIVIPPGGGNIACDALLLSGSCIVDESLLTGESDPITKSPPSSIEEFFYSSSSHKHHTLYCGTRILQSRFYAGAQVLALVVRTGSSTAKGNLIRSIMFPKDMDFEFYLDSIKFVIIMFIVATIGMIYCVYLYVIREATVEYIIIRSLDIYTVVVPPALPAAMTIGIVHSMKRLKRLKIYCTCQSRINVAGKIKLVCFDKTGTLTEDGLHFFGLLPYDGLLPITNISNHLVKDISQLDIRSPIIATMATCHSLTHIQGTLAGDPLDLSMFNATKWELEEPGSDSSRFDNLLPSIVKPSKQLNPDELPIEIGIIHQYPFNSNTQSMCVIGQVFGSRRYTVYCKGAPEKIIQNCKTETIPSNIFSVLEEFGSLGYRVLALAYKNLPKKVNWKSLYHLKLEMVQCDLVFLGFLVMQNKLKSQSSQVIQQLRTANIKCVMVTGDNLYTGLSVAKECSMIPSNVKVAVVTATPSTELNQAEIKIEPALGVHNLDMENDKVFYAIDGRSWSVLESDFPNWLPHVVSKGLVFGRMLPEQKVKLVEHFQNMGYVTAMCGDGANDAGALKVAHVGISLSQAEASIAAPFTSQITNISCVTKVIREGRCALVTSFGIFKYMTCYSLIQFITLVLLYSRGIMLGNFQFLYFDFILTTSLAIVMGDIEPTDKVYPHRPLSKILTLKNLIPLFLQLFVCALIQQGSLFYLEAQIWYTPAAPAWSDDDVITCWENTTLFLTSSYQYIILAFVLNKGYPHRKPFYRNFSFTIVIFVLTLFTLMLQTNKIPVFTDIFDIVNLNNSSEDNEQRTFLLTLLAFPILNLYLAISIEEFAESVLMKKILNIVTRKRKPKNQYNQIAIQPNMLI</sequence>
<dbReference type="SFLD" id="SFLDG00002">
    <property type="entry name" value="C1.7:_P-type_atpase_like"/>
    <property type="match status" value="1"/>
</dbReference>
<dbReference type="SFLD" id="SFLDS00003">
    <property type="entry name" value="Haloacid_Dehalogenase"/>
    <property type="match status" value="1"/>
</dbReference>
<evidence type="ECO:0000259" key="16">
    <source>
        <dbReference type="Pfam" id="PF00690"/>
    </source>
</evidence>
<evidence type="ECO:0000313" key="19">
    <source>
        <dbReference type="RefSeq" id="XP_025417755.1"/>
    </source>
</evidence>
<dbReference type="InterPro" id="IPR047819">
    <property type="entry name" value="P5A-ATPase_N"/>
</dbReference>